<dbReference type="AlphaFoldDB" id="A0A240AUK1"/>
<dbReference type="InterPro" id="IPR041129">
    <property type="entry name" value="CdiI_2"/>
</dbReference>
<dbReference type="KEGG" id="sfj:SAMEA4384070_0596"/>
<dbReference type="EMBL" id="LT906479">
    <property type="protein sequence ID" value="SNV86503.1"/>
    <property type="molecule type" value="Genomic_DNA"/>
</dbReference>
<keyword evidence="3" id="KW-1185">Reference proteome</keyword>
<dbReference type="Pfam" id="PF18593">
    <property type="entry name" value="CdiI_2"/>
    <property type="match status" value="1"/>
</dbReference>
<gene>
    <name evidence="2" type="ORF">SAMEA4384070_00596</name>
</gene>
<protein>
    <recommendedName>
        <fullName evidence="1">CdiI immunity protein domain-containing protein</fullName>
    </recommendedName>
</protein>
<proteinExistence type="predicted"/>
<dbReference type="STRING" id="1411141.GCA_001590885_00338"/>
<name>A0A240AUK1_SERFI</name>
<reference evidence="2 3" key="1">
    <citation type="submission" date="2017-06" db="EMBL/GenBank/DDBJ databases">
        <authorList>
            <consortium name="Pathogen Informatics"/>
        </authorList>
    </citation>
    <scope>NUCLEOTIDE SEQUENCE [LARGE SCALE GENOMIC DNA]</scope>
    <source>
        <strain evidence="2 3">NCTC12148</strain>
    </source>
</reference>
<organism evidence="2 3">
    <name type="scientific">Serratia ficaria</name>
    <dbReference type="NCBI Taxonomy" id="61651"/>
    <lineage>
        <taxon>Bacteria</taxon>
        <taxon>Pseudomonadati</taxon>
        <taxon>Pseudomonadota</taxon>
        <taxon>Gammaproteobacteria</taxon>
        <taxon>Enterobacterales</taxon>
        <taxon>Yersiniaceae</taxon>
        <taxon>Serratia</taxon>
    </lineage>
</organism>
<evidence type="ECO:0000313" key="3">
    <source>
        <dbReference type="Proteomes" id="UP000215134"/>
    </source>
</evidence>
<accession>A0A240AUK1</accession>
<sequence>MRNHFSELSSLFCIYFGQDYDLFTDAETTEGVIDGFLEQHGSQIIRDILEEAKAFQATYAGRIDEGMAEHFPNEFVPESWDITAVELFAMLQRKAAQKLEQLKRT</sequence>
<evidence type="ECO:0000259" key="1">
    <source>
        <dbReference type="Pfam" id="PF18593"/>
    </source>
</evidence>
<evidence type="ECO:0000313" key="2">
    <source>
        <dbReference type="EMBL" id="SNV86503.1"/>
    </source>
</evidence>
<dbReference type="Proteomes" id="UP000215134">
    <property type="component" value="Chromosome 1"/>
</dbReference>
<feature type="domain" description="CdiI immunity protein" evidence="1">
    <location>
        <begin position="4"/>
        <end position="92"/>
    </location>
</feature>